<dbReference type="STRING" id="947166.A0A1D1W6Q4"/>
<evidence type="ECO:0008006" key="3">
    <source>
        <dbReference type="Google" id="ProtNLM"/>
    </source>
</evidence>
<dbReference type="EMBL" id="BDGG01000020">
    <property type="protein sequence ID" value="GAV09105.1"/>
    <property type="molecule type" value="Genomic_DNA"/>
</dbReference>
<evidence type="ECO:0000313" key="2">
    <source>
        <dbReference type="Proteomes" id="UP000186922"/>
    </source>
</evidence>
<dbReference type="Proteomes" id="UP000186922">
    <property type="component" value="Unassembled WGS sequence"/>
</dbReference>
<organism evidence="1 2">
    <name type="scientific">Ramazzottius varieornatus</name>
    <name type="common">Water bear</name>
    <name type="synonym">Tardigrade</name>
    <dbReference type="NCBI Taxonomy" id="947166"/>
    <lineage>
        <taxon>Eukaryota</taxon>
        <taxon>Metazoa</taxon>
        <taxon>Ecdysozoa</taxon>
        <taxon>Tardigrada</taxon>
        <taxon>Eutardigrada</taxon>
        <taxon>Parachela</taxon>
        <taxon>Hypsibioidea</taxon>
        <taxon>Ramazzottiidae</taxon>
        <taxon>Ramazzottius</taxon>
    </lineage>
</organism>
<dbReference type="AlphaFoldDB" id="A0A1D1W6Q4"/>
<gene>
    <name evidence="1" type="primary">RvY_18702-1</name>
    <name evidence="1" type="synonym">RvY_18702.1</name>
    <name evidence="1" type="ORF">RvY_18702</name>
</gene>
<evidence type="ECO:0000313" key="1">
    <source>
        <dbReference type="EMBL" id="GAV09105.1"/>
    </source>
</evidence>
<comment type="caution">
    <text evidence="1">The sequence shown here is derived from an EMBL/GenBank/DDBJ whole genome shotgun (WGS) entry which is preliminary data.</text>
</comment>
<dbReference type="OrthoDB" id="10053386at2759"/>
<reference evidence="1 2" key="1">
    <citation type="journal article" date="2016" name="Nat. Commun.">
        <title>Extremotolerant tardigrade genome and improved radiotolerance of human cultured cells by tardigrade-unique protein.</title>
        <authorList>
            <person name="Hashimoto T."/>
            <person name="Horikawa D.D."/>
            <person name="Saito Y."/>
            <person name="Kuwahara H."/>
            <person name="Kozuka-Hata H."/>
            <person name="Shin-I T."/>
            <person name="Minakuchi Y."/>
            <person name="Ohishi K."/>
            <person name="Motoyama A."/>
            <person name="Aizu T."/>
            <person name="Enomoto A."/>
            <person name="Kondo K."/>
            <person name="Tanaka S."/>
            <person name="Hara Y."/>
            <person name="Koshikawa S."/>
            <person name="Sagara H."/>
            <person name="Miura T."/>
            <person name="Yokobori S."/>
            <person name="Miyagawa K."/>
            <person name="Suzuki Y."/>
            <person name="Kubo T."/>
            <person name="Oyama M."/>
            <person name="Kohara Y."/>
            <person name="Fujiyama A."/>
            <person name="Arakawa K."/>
            <person name="Katayama T."/>
            <person name="Toyoda A."/>
            <person name="Kunieda T."/>
        </authorList>
    </citation>
    <scope>NUCLEOTIDE SEQUENCE [LARGE SCALE GENOMIC DNA]</scope>
    <source>
        <strain evidence="1 2">YOKOZUNA-1</strain>
    </source>
</reference>
<proteinExistence type="predicted"/>
<sequence length="117" mass="13075">MDIKQPSAGEVYLLRMLLDHRAARSYDDLRTVDNIYYSSFAGAAIAMGLVVRNGEADLCMEEAIKGLRSPAQLRSLFVLLINEGAHAVDLYNKFVRTLASDYTISQSLAEQEAENRF</sequence>
<accession>A0A1D1W6Q4</accession>
<protein>
    <recommendedName>
        <fullName evidence="3">Serpin domain-containing protein</fullName>
    </recommendedName>
</protein>
<name>A0A1D1W6Q4_RAMVA</name>
<keyword evidence="2" id="KW-1185">Reference proteome</keyword>